<feature type="domain" description="HTH lysR-type" evidence="5">
    <location>
        <begin position="6"/>
        <end position="63"/>
    </location>
</feature>
<keyword evidence="2" id="KW-0805">Transcription regulation</keyword>
<dbReference type="InterPro" id="IPR036390">
    <property type="entry name" value="WH_DNA-bd_sf"/>
</dbReference>
<dbReference type="PANTHER" id="PTHR30537:SF58">
    <property type="entry name" value="HTH-TYPE TRANSCRIPTIONAL REGULATOR PERR"/>
    <property type="match status" value="1"/>
</dbReference>
<dbReference type="GO" id="GO:0006351">
    <property type="term" value="P:DNA-templated transcription"/>
    <property type="evidence" value="ECO:0007669"/>
    <property type="project" value="TreeGrafter"/>
</dbReference>
<sequence>MPRLSVPLSTLEIFAEAGRLQSFRKAGESLSLSTSAVSQAVRKLEGRLSCRLFDRTGNAVTLNTQGARLLREVEMGIEHMRLGLDAITASYVAPLSISSPPGLAPLLTPVIQRLIGQEVSDVRFVSDEVQDFSSHREFDVSLFYGRQAGQNPGAISLGADVFTPVCRPDVAALLANSDQRISVPLLVNETATVTWDDWLQANGISGRSAKRLYFNRAAHIISALIDGVGIGLESLRILSPQLQRGELVRCPLGPGINLRHNLTFLYVTNDPARKERADQAAQLIQECCSTDEDGILNRFRIPSS</sequence>
<evidence type="ECO:0000256" key="2">
    <source>
        <dbReference type="ARBA" id="ARBA00023015"/>
    </source>
</evidence>
<dbReference type="Pfam" id="PF00126">
    <property type="entry name" value="HTH_1"/>
    <property type="match status" value="1"/>
</dbReference>
<dbReference type="PANTHER" id="PTHR30537">
    <property type="entry name" value="HTH-TYPE TRANSCRIPTIONAL REGULATOR"/>
    <property type="match status" value="1"/>
</dbReference>
<dbReference type="OrthoDB" id="8401369at2"/>
<evidence type="ECO:0000256" key="1">
    <source>
        <dbReference type="ARBA" id="ARBA00009437"/>
    </source>
</evidence>
<dbReference type="GO" id="GO:0043565">
    <property type="term" value="F:sequence-specific DNA binding"/>
    <property type="evidence" value="ECO:0007669"/>
    <property type="project" value="TreeGrafter"/>
</dbReference>
<dbReference type="Proteomes" id="UP000037425">
    <property type="component" value="Unassembled WGS sequence"/>
</dbReference>
<comment type="caution">
    <text evidence="6">The sequence shown here is derived from an EMBL/GenBank/DDBJ whole genome shotgun (WGS) entry which is preliminary data.</text>
</comment>
<gene>
    <name evidence="6" type="ORF">AC244_27150</name>
</gene>
<keyword evidence="4" id="KW-0804">Transcription</keyword>
<dbReference type="Pfam" id="PF03466">
    <property type="entry name" value="LysR_substrate"/>
    <property type="match status" value="1"/>
</dbReference>
<comment type="similarity">
    <text evidence="1">Belongs to the LysR transcriptional regulatory family.</text>
</comment>
<evidence type="ECO:0000313" key="7">
    <source>
        <dbReference type="Proteomes" id="UP000037425"/>
    </source>
</evidence>
<dbReference type="Gene3D" id="1.10.10.10">
    <property type="entry name" value="Winged helix-like DNA-binding domain superfamily/Winged helix DNA-binding domain"/>
    <property type="match status" value="1"/>
</dbReference>
<dbReference type="PROSITE" id="PS50931">
    <property type="entry name" value="HTH_LYSR"/>
    <property type="match status" value="1"/>
</dbReference>
<evidence type="ECO:0000256" key="4">
    <source>
        <dbReference type="ARBA" id="ARBA00023163"/>
    </source>
</evidence>
<dbReference type="RefSeq" id="WP_053251922.1">
    <property type="nucleotide sequence ID" value="NZ_LGAP01000027.1"/>
</dbReference>
<dbReference type="EMBL" id="LGAP01000027">
    <property type="protein sequence ID" value="KOF14326.1"/>
    <property type="molecule type" value="Genomic_DNA"/>
</dbReference>
<accession>A0A0L8BHY9</accession>
<dbReference type="AlphaFoldDB" id="A0A0L8BHY9"/>
<dbReference type="Gene3D" id="3.40.190.10">
    <property type="entry name" value="Periplasmic binding protein-like II"/>
    <property type="match status" value="2"/>
</dbReference>
<dbReference type="InterPro" id="IPR058163">
    <property type="entry name" value="LysR-type_TF_proteobact-type"/>
</dbReference>
<keyword evidence="3" id="KW-0238">DNA-binding</keyword>
<organism evidence="6 7">
    <name type="scientific">Ensifer adhaerens</name>
    <name type="common">Sinorhizobium morelense</name>
    <dbReference type="NCBI Taxonomy" id="106592"/>
    <lineage>
        <taxon>Bacteria</taxon>
        <taxon>Pseudomonadati</taxon>
        <taxon>Pseudomonadota</taxon>
        <taxon>Alphaproteobacteria</taxon>
        <taxon>Hyphomicrobiales</taxon>
        <taxon>Rhizobiaceae</taxon>
        <taxon>Sinorhizobium/Ensifer group</taxon>
        <taxon>Ensifer</taxon>
    </lineage>
</organism>
<dbReference type="PATRIC" id="fig|106592.7.peg.4220"/>
<dbReference type="InterPro" id="IPR000847">
    <property type="entry name" value="LysR_HTH_N"/>
</dbReference>
<reference evidence="7" key="1">
    <citation type="submission" date="2015-07" db="EMBL/GenBank/DDBJ databases">
        <title>Whole genome sequence of an Ensifer adhaerens strain isolated from a cave pool in the Wind Cave National Park.</title>
        <authorList>
            <person name="Eng W.W.H."/>
            <person name="Gan H.M."/>
            <person name="Barton H.A."/>
            <person name="Savka M.A."/>
        </authorList>
    </citation>
    <scope>NUCLEOTIDE SEQUENCE [LARGE SCALE GENOMIC DNA]</scope>
    <source>
        <strain evidence="7">SD006</strain>
    </source>
</reference>
<proteinExistence type="inferred from homology"/>
<protein>
    <submittedName>
        <fullName evidence="6">LysR family transcriptional regulator</fullName>
    </submittedName>
</protein>
<dbReference type="SUPFAM" id="SSF53850">
    <property type="entry name" value="Periplasmic binding protein-like II"/>
    <property type="match status" value="1"/>
</dbReference>
<evidence type="ECO:0000256" key="3">
    <source>
        <dbReference type="ARBA" id="ARBA00023125"/>
    </source>
</evidence>
<name>A0A0L8BHY9_ENSAD</name>
<evidence type="ECO:0000313" key="6">
    <source>
        <dbReference type="EMBL" id="KOF14326.1"/>
    </source>
</evidence>
<dbReference type="InterPro" id="IPR005119">
    <property type="entry name" value="LysR_subst-bd"/>
</dbReference>
<dbReference type="GO" id="GO:0003700">
    <property type="term" value="F:DNA-binding transcription factor activity"/>
    <property type="evidence" value="ECO:0007669"/>
    <property type="project" value="InterPro"/>
</dbReference>
<evidence type="ECO:0000259" key="5">
    <source>
        <dbReference type="PROSITE" id="PS50931"/>
    </source>
</evidence>
<dbReference type="InterPro" id="IPR036388">
    <property type="entry name" value="WH-like_DNA-bd_sf"/>
</dbReference>
<dbReference type="SUPFAM" id="SSF46785">
    <property type="entry name" value="Winged helix' DNA-binding domain"/>
    <property type="match status" value="1"/>
</dbReference>